<comment type="catalytic activity">
    <reaction evidence="7">
        <text>L-threonyl-[protein] + ATP = O-phospho-L-threonyl-[protein] + ADP + H(+)</text>
        <dbReference type="Rhea" id="RHEA:46608"/>
        <dbReference type="Rhea" id="RHEA-COMP:11060"/>
        <dbReference type="Rhea" id="RHEA-COMP:11605"/>
        <dbReference type="ChEBI" id="CHEBI:15378"/>
        <dbReference type="ChEBI" id="CHEBI:30013"/>
        <dbReference type="ChEBI" id="CHEBI:30616"/>
        <dbReference type="ChEBI" id="CHEBI:61977"/>
        <dbReference type="ChEBI" id="CHEBI:456216"/>
        <dbReference type="EC" id="2.7.11.1"/>
    </reaction>
</comment>
<dbReference type="Gene3D" id="1.10.510.10">
    <property type="entry name" value="Transferase(Phosphotransferase) domain 1"/>
    <property type="match status" value="1"/>
</dbReference>
<evidence type="ECO:0000256" key="10">
    <source>
        <dbReference type="SAM" id="MobiDB-lite"/>
    </source>
</evidence>
<dbReference type="InterPro" id="IPR017441">
    <property type="entry name" value="Protein_kinase_ATP_BS"/>
</dbReference>
<evidence type="ECO:0000313" key="12">
    <source>
        <dbReference type="EMBL" id="NER29363.1"/>
    </source>
</evidence>
<organism evidence="12">
    <name type="scientific">Symploca sp. SIO1C4</name>
    <dbReference type="NCBI Taxonomy" id="2607765"/>
    <lineage>
        <taxon>Bacteria</taxon>
        <taxon>Bacillati</taxon>
        <taxon>Cyanobacteriota</taxon>
        <taxon>Cyanophyceae</taxon>
        <taxon>Coleofasciculales</taxon>
        <taxon>Coleofasciculaceae</taxon>
        <taxon>Symploca</taxon>
    </lineage>
</organism>
<dbReference type="InterPro" id="IPR008266">
    <property type="entry name" value="Tyr_kinase_AS"/>
</dbReference>
<proteinExistence type="predicted"/>
<keyword evidence="6 9" id="KW-0067">ATP-binding</keyword>
<comment type="catalytic activity">
    <reaction evidence="8">
        <text>L-seryl-[protein] + ATP = O-phospho-L-seryl-[protein] + ADP + H(+)</text>
        <dbReference type="Rhea" id="RHEA:17989"/>
        <dbReference type="Rhea" id="RHEA-COMP:9863"/>
        <dbReference type="Rhea" id="RHEA-COMP:11604"/>
        <dbReference type="ChEBI" id="CHEBI:15378"/>
        <dbReference type="ChEBI" id="CHEBI:29999"/>
        <dbReference type="ChEBI" id="CHEBI:30616"/>
        <dbReference type="ChEBI" id="CHEBI:83421"/>
        <dbReference type="ChEBI" id="CHEBI:456216"/>
        <dbReference type="EC" id="2.7.11.1"/>
    </reaction>
</comment>
<evidence type="ECO:0000256" key="3">
    <source>
        <dbReference type="ARBA" id="ARBA00022679"/>
    </source>
</evidence>
<evidence type="ECO:0000256" key="4">
    <source>
        <dbReference type="ARBA" id="ARBA00022741"/>
    </source>
</evidence>
<keyword evidence="2 12" id="KW-0723">Serine/threonine-protein kinase</keyword>
<gene>
    <name evidence="12" type="ORF">F6J89_17490</name>
</gene>
<comment type="caution">
    <text evidence="12">The sequence shown here is derived from an EMBL/GenBank/DDBJ whole genome shotgun (WGS) entry which is preliminary data.</text>
</comment>
<protein>
    <recommendedName>
        <fullName evidence="1">non-specific serine/threonine protein kinase</fullName>
        <ecNumber evidence="1">2.7.11.1</ecNumber>
    </recommendedName>
</protein>
<keyword evidence="3" id="KW-0808">Transferase</keyword>
<dbReference type="Pfam" id="PF00069">
    <property type="entry name" value="Pkinase"/>
    <property type="match status" value="1"/>
</dbReference>
<feature type="binding site" evidence="9">
    <location>
        <position position="46"/>
    </location>
    <ligand>
        <name>ATP</name>
        <dbReference type="ChEBI" id="CHEBI:30616"/>
    </ligand>
</feature>
<dbReference type="Gene3D" id="3.30.200.20">
    <property type="entry name" value="Phosphorylase Kinase, domain 1"/>
    <property type="match status" value="1"/>
</dbReference>
<name>A0A6B3NCS2_9CYAN</name>
<evidence type="ECO:0000259" key="11">
    <source>
        <dbReference type="PROSITE" id="PS50011"/>
    </source>
</evidence>
<dbReference type="SUPFAM" id="SSF56112">
    <property type="entry name" value="Protein kinase-like (PK-like)"/>
    <property type="match status" value="1"/>
</dbReference>
<evidence type="ECO:0000256" key="1">
    <source>
        <dbReference type="ARBA" id="ARBA00012513"/>
    </source>
</evidence>
<evidence type="ECO:0000256" key="2">
    <source>
        <dbReference type="ARBA" id="ARBA00022527"/>
    </source>
</evidence>
<feature type="compositionally biased region" description="Polar residues" evidence="10">
    <location>
        <begin position="328"/>
        <end position="338"/>
    </location>
</feature>
<evidence type="ECO:0000256" key="8">
    <source>
        <dbReference type="ARBA" id="ARBA00048679"/>
    </source>
</evidence>
<feature type="region of interest" description="Disordered" evidence="10">
    <location>
        <begin position="289"/>
        <end position="343"/>
    </location>
</feature>
<reference evidence="12" key="1">
    <citation type="submission" date="2019-11" db="EMBL/GenBank/DDBJ databases">
        <title>Genomic insights into an expanded diversity of filamentous marine cyanobacteria reveals the extraordinary biosynthetic potential of Moorea and Okeania.</title>
        <authorList>
            <person name="Ferreira Leao T."/>
            <person name="Wang M."/>
            <person name="Moss N."/>
            <person name="Da Silva R."/>
            <person name="Sanders J."/>
            <person name="Nurk S."/>
            <person name="Gurevich A."/>
            <person name="Humphrey G."/>
            <person name="Reher R."/>
            <person name="Zhu Q."/>
            <person name="Belda-Ferre P."/>
            <person name="Glukhov E."/>
            <person name="Rex R."/>
            <person name="Dorrestein P.C."/>
            <person name="Knight R."/>
            <person name="Pevzner P."/>
            <person name="Gerwick W.H."/>
            <person name="Gerwick L."/>
        </authorList>
    </citation>
    <scope>NUCLEOTIDE SEQUENCE</scope>
    <source>
        <strain evidence="12">SIO1C4</strain>
    </source>
</reference>
<feature type="compositionally biased region" description="Polar residues" evidence="10">
    <location>
        <begin position="380"/>
        <end position="390"/>
    </location>
</feature>
<feature type="region of interest" description="Disordered" evidence="10">
    <location>
        <begin position="380"/>
        <end position="416"/>
    </location>
</feature>
<dbReference type="PROSITE" id="PS00107">
    <property type="entry name" value="PROTEIN_KINASE_ATP"/>
    <property type="match status" value="1"/>
</dbReference>
<dbReference type="InterPro" id="IPR011009">
    <property type="entry name" value="Kinase-like_dom_sf"/>
</dbReference>
<feature type="domain" description="Protein kinase" evidence="11">
    <location>
        <begin position="16"/>
        <end position="288"/>
    </location>
</feature>
<dbReference type="GO" id="GO:0005524">
    <property type="term" value="F:ATP binding"/>
    <property type="evidence" value="ECO:0007669"/>
    <property type="project" value="UniProtKB-UniRule"/>
</dbReference>
<keyword evidence="4 9" id="KW-0547">Nucleotide-binding</keyword>
<accession>A0A6B3NCS2</accession>
<dbReference type="Gene3D" id="2.60.120.380">
    <property type="match status" value="1"/>
</dbReference>
<dbReference type="PROSITE" id="PS00109">
    <property type="entry name" value="PROTEIN_KINASE_TYR"/>
    <property type="match status" value="1"/>
</dbReference>
<evidence type="ECO:0000256" key="9">
    <source>
        <dbReference type="PROSITE-ProRule" id="PRU10141"/>
    </source>
</evidence>
<sequence length="674" mass="75539">MSQGIAPGLTLGDERYRIIRQLGHGAFGRTYVAQDLNRFNELCVLKEFAPEVQGTYALQKAEELFEREAGVLYKLKHPQIPRFRELLRVKQPEKRLLLVQDFIEGNTYHSLLAQRKLQGVRFNETEVTQLLLNILPVLRYIHLKGVIHRDISPDNLILRSTDGLPVLIDFGGVKQVAVNVVSQFSAAALNGSISRSATRLGKVGYAPQEQMLKGIVSPSSDLHALAATVLVLLTGKEPQELIDAHNFSWNWRQEVDISPNLGSILDKMLHLIPRDRYQSANQVLQALAGSSTPEVEPPEPQAQPQPESTTQATVAVAPAPDAAKVAQSSSPMAQTQIPSSTSSGSLGCLGTTLLGLAGVFAVGSLSFFATTWWLQYQTPPEEQIEPSSTDEPPVFQLPDQPTVPPQAQFSQEEQERKRVLRGQRRRLGINDRFYVALVNQAFWNQYPNQQGRQLTNQPEDEQLREQWDEIAAQELEKLEQVDLSLAARRRLGNYGEADINRWKREVNQLHLSSRALYDLADAKFLALFPEQRDQEFLKKPIGQVWRAIAADQLKDLKSGDTLEEIVFDPGAFSKEISGTLQPGEGKAFIARLRVGQEMDVSLETDPKVLFSIYGPTRQIILLEDSRDRSWLGELTQSGFYEFVVTSDAQRPIDYTLELRVEGKVSPEFSAEEEE</sequence>
<evidence type="ECO:0000256" key="6">
    <source>
        <dbReference type="ARBA" id="ARBA00022840"/>
    </source>
</evidence>
<dbReference type="EMBL" id="JAAHFQ010000355">
    <property type="protein sequence ID" value="NER29363.1"/>
    <property type="molecule type" value="Genomic_DNA"/>
</dbReference>
<dbReference type="InterPro" id="IPR000719">
    <property type="entry name" value="Prot_kinase_dom"/>
</dbReference>
<dbReference type="PANTHER" id="PTHR24363:SF0">
    <property type="entry name" value="SERINE_THREONINE KINASE LIKE DOMAIN CONTAINING 1"/>
    <property type="match status" value="1"/>
</dbReference>
<evidence type="ECO:0000256" key="7">
    <source>
        <dbReference type="ARBA" id="ARBA00047899"/>
    </source>
</evidence>
<keyword evidence="5 12" id="KW-0418">Kinase</keyword>
<dbReference type="AlphaFoldDB" id="A0A6B3NCS2"/>
<dbReference type="GO" id="GO:0004674">
    <property type="term" value="F:protein serine/threonine kinase activity"/>
    <property type="evidence" value="ECO:0007669"/>
    <property type="project" value="UniProtKB-KW"/>
</dbReference>
<dbReference type="EC" id="2.7.11.1" evidence="1"/>
<dbReference type="PROSITE" id="PS50011">
    <property type="entry name" value="PROTEIN_KINASE_DOM"/>
    <property type="match status" value="1"/>
</dbReference>
<evidence type="ECO:0000256" key="5">
    <source>
        <dbReference type="ARBA" id="ARBA00022777"/>
    </source>
</evidence>
<dbReference type="CDD" id="cd14014">
    <property type="entry name" value="STKc_PknB_like"/>
    <property type="match status" value="1"/>
</dbReference>
<dbReference type="PANTHER" id="PTHR24363">
    <property type="entry name" value="SERINE/THREONINE PROTEIN KINASE"/>
    <property type="match status" value="1"/>
</dbReference>
<feature type="compositionally biased region" description="Low complexity" evidence="10">
    <location>
        <begin position="304"/>
        <end position="327"/>
    </location>
</feature>